<name>A0A2N7WL96_9BURK</name>
<dbReference type="Proteomes" id="UP000235777">
    <property type="component" value="Unassembled WGS sequence"/>
</dbReference>
<evidence type="ECO:0000313" key="6">
    <source>
        <dbReference type="EMBL" id="PMS30144.1"/>
    </source>
</evidence>
<proteinExistence type="predicted"/>
<dbReference type="InterPro" id="IPR008927">
    <property type="entry name" value="6-PGluconate_DH-like_C_sf"/>
</dbReference>
<dbReference type="RefSeq" id="WP_018442782.1">
    <property type="nucleotide sequence ID" value="NZ_KB890193.1"/>
</dbReference>
<evidence type="ECO:0000259" key="4">
    <source>
        <dbReference type="Pfam" id="PF03446"/>
    </source>
</evidence>
<gene>
    <name evidence="6" type="ORF">C0Z20_30115</name>
</gene>
<dbReference type="InterPro" id="IPR029154">
    <property type="entry name" value="HIBADH-like_NADP-bd"/>
</dbReference>
<dbReference type="EMBL" id="PNYC01000033">
    <property type="protein sequence ID" value="PMS30144.1"/>
    <property type="molecule type" value="Genomic_DNA"/>
</dbReference>
<dbReference type="AlphaFoldDB" id="A0A2N7WL96"/>
<feature type="domain" description="6-phosphogluconate dehydrogenase NADP-binding" evidence="4">
    <location>
        <begin position="7"/>
        <end position="165"/>
    </location>
</feature>
<dbReference type="InterPro" id="IPR006115">
    <property type="entry name" value="6PGDH_NADP-bd"/>
</dbReference>
<dbReference type="InterPro" id="IPR036291">
    <property type="entry name" value="NAD(P)-bd_dom_sf"/>
</dbReference>
<dbReference type="Pfam" id="PF14833">
    <property type="entry name" value="NAD_binding_11"/>
    <property type="match status" value="1"/>
</dbReference>
<dbReference type="InterPro" id="IPR013328">
    <property type="entry name" value="6PGD_dom2"/>
</dbReference>
<keyword evidence="7" id="KW-1185">Reference proteome</keyword>
<sequence length="303" mass="31128">MTNQSTRIGYVGLGNMGGALARRLQLTHPLRVYDMNADAVAGLVEAGAEACGALPELAAACNVILLCLPTSAHVRTVIFGRGGLAEGVRPGTLIIDQTSGDPTETRAMASELASRQIALIDAPVSGGAPGATAGTIAIMVGAGPQEWERVKPVLTAISPNVFHAGDVGTGHVIKLVTNVISGAQRLLTLEAVALAAKNGIDPKVSSDILRRGGARNAYIETVLGDRIAKGKLDVPFSLALMHKDVKLACKLASDSGVPMLFGSLTQELYQLCINEMGGGAGVDTAALVIDRISGTHIVPNGQA</sequence>
<dbReference type="SUPFAM" id="SSF51735">
    <property type="entry name" value="NAD(P)-binding Rossmann-fold domains"/>
    <property type="match status" value="1"/>
</dbReference>
<evidence type="ECO:0000256" key="2">
    <source>
        <dbReference type="ARBA" id="ARBA00023027"/>
    </source>
</evidence>
<dbReference type="PANTHER" id="PTHR22981:SF7">
    <property type="entry name" value="3-HYDROXYISOBUTYRATE DEHYDROGENASE, MITOCHONDRIAL"/>
    <property type="match status" value="1"/>
</dbReference>
<feature type="domain" description="3-hydroxyisobutyrate dehydrogenase-like NAD-binding" evidence="5">
    <location>
        <begin position="168"/>
        <end position="282"/>
    </location>
</feature>
<dbReference type="GO" id="GO:0050661">
    <property type="term" value="F:NADP binding"/>
    <property type="evidence" value="ECO:0007669"/>
    <property type="project" value="InterPro"/>
</dbReference>
<protein>
    <submittedName>
        <fullName evidence="6">NAD(P)-dependent oxidoreductase</fullName>
    </submittedName>
</protein>
<keyword evidence="2" id="KW-0520">NAD</keyword>
<keyword evidence="1" id="KW-0560">Oxidoreductase</keyword>
<evidence type="ECO:0000259" key="5">
    <source>
        <dbReference type="Pfam" id="PF14833"/>
    </source>
</evidence>
<dbReference type="PIRSF" id="PIRSF000103">
    <property type="entry name" value="HIBADH"/>
    <property type="match status" value="1"/>
</dbReference>
<dbReference type="Gene3D" id="3.40.50.720">
    <property type="entry name" value="NAD(P)-binding Rossmann-like Domain"/>
    <property type="match status" value="1"/>
</dbReference>
<dbReference type="GO" id="GO:0051287">
    <property type="term" value="F:NAD binding"/>
    <property type="evidence" value="ECO:0007669"/>
    <property type="project" value="InterPro"/>
</dbReference>
<feature type="active site" evidence="3">
    <location>
        <position position="174"/>
    </location>
</feature>
<reference evidence="6 7" key="1">
    <citation type="submission" date="2018-01" db="EMBL/GenBank/DDBJ databases">
        <title>Whole genome analyses suggest that Burkholderia sensu lato contains two further novel genera in the rhizoxinica-symbiotica group Mycetohabitans gen. nov., and Trinickia gen. nov.: implications for the evolution of diazotrophy and nodulation in the Burkholderiaceae.</title>
        <authorList>
            <person name="Estrada-de los Santos P."/>
            <person name="Palmer M."/>
            <person name="Chavez-Ramirez B."/>
            <person name="Beukes C."/>
            <person name="Steenkamp E.T."/>
            <person name="Hirsch A.M."/>
            <person name="Manyaka P."/>
            <person name="Maluk M."/>
            <person name="Lafos M."/>
            <person name="Crook M."/>
            <person name="Gross E."/>
            <person name="Simon M.F."/>
            <person name="Bueno dos Reis Junior F."/>
            <person name="Poole P.S."/>
            <person name="Venter S.N."/>
            <person name="James E.K."/>
        </authorList>
    </citation>
    <scope>NUCLEOTIDE SEQUENCE [LARGE SCALE GENOMIC DNA]</scope>
    <source>
        <strain evidence="6 7">JPY 581</strain>
    </source>
</reference>
<evidence type="ECO:0000313" key="7">
    <source>
        <dbReference type="Proteomes" id="UP000235777"/>
    </source>
</evidence>
<dbReference type="PANTHER" id="PTHR22981">
    <property type="entry name" value="3-HYDROXYISOBUTYRATE DEHYDROGENASE-RELATED"/>
    <property type="match status" value="1"/>
</dbReference>
<dbReference type="Pfam" id="PF03446">
    <property type="entry name" value="NAD_binding_2"/>
    <property type="match status" value="1"/>
</dbReference>
<comment type="caution">
    <text evidence="6">The sequence shown here is derived from an EMBL/GenBank/DDBJ whole genome shotgun (WGS) entry which is preliminary data.</text>
</comment>
<evidence type="ECO:0000256" key="3">
    <source>
        <dbReference type="PIRSR" id="PIRSR000103-1"/>
    </source>
</evidence>
<accession>A0A2N7WL96</accession>
<dbReference type="InterPro" id="IPR015815">
    <property type="entry name" value="HIBADH-related"/>
</dbReference>
<dbReference type="Gene3D" id="1.10.1040.10">
    <property type="entry name" value="N-(1-d-carboxylethyl)-l-norvaline Dehydrogenase, domain 2"/>
    <property type="match status" value="1"/>
</dbReference>
<organism evidence="6 7">
    <name type="scientific">Trinickia symbiotica</name>
    <dbReference type="NCBI Taxonomy" id="863227"/>
    <lineage>
        <taxon>Bacteria</taxon>
        <taxon>Pseudomonadati</taxon>
        <taxon>Pseudomonadota</taxon>
        <taxon>Betaproteobacteria</taxon>
        <taxon>Burkholderiales</taxon>
        <taxon>Burkholderiaceae</taxon>
        <taxon>Trinickia</taxon>
    </lineage>
</organism>
<dbReference type="SUPFAM" id="SSF48179">
    <property type="entry name" value="6-phosphogluconate dehydrogenase C-terminal domain-like"/>
    <property type="match status" value="1"/>
</dbReference>
<evidence type="ECO:0000256" key="1">
    <source>
        <dbReference type="ARBA" id="ARBA00023002"/>
    </source>
</evidence>
<dbReference type="OrthoDB" id="9777604at2"/>
<dbReference type="STRING" id="863227.GCA_000373005_04185"/>
<dbReference type="GO" id="GO:0016616">
    <property type="term" value="F:oxidoreductase activity, acting on the CH-OH group of donors, NAD or NADP as acceptor"/>
    <property type="evidence" value="ECO:0007669"/>
    <property type="project" value="TreeGrafter"/>
</dbReference>